<accession>A0A7Y3R9R4</accession>
<evidence type="ECO:0000256" key="2">
    <source>
        <dbReference type="ARBA" id="ARBA00022729"/>
    </source>
</evidence>
<dbReference type="CDD" id="cd10918">
    <property type="entry name" value="CE4_NodB_like_5s_6s"/>
    <property type="match status" value="1"/>
</dbReference>
<dbReference type="InterPro" id="IPR051398">
    <property type="entry name" value="Polysacch_Deacetylase"/>
</dbReference>
<protein>
    <submittedName>
        <fullName evidence="4">Polysaccharide deacetylase family protein</fullName>
    </submittedName>
</protein>
<gene>
    <name evidence="4" type="ORF">HKT18_10030</name>
</gene>
<evidence type="ECO:0000259" key="3">
    <source>
        <dbReference type="PROSITE" id="PS51677"/>
    </source>
</evidence>
<keyword evidence="2" id="KW-0732">Signal</keyword>
<dbReference type="GO" id="GO:0016810">
    <property type="term" value="F:hydrolase activity, acting on carbon-nitrogen (but not peptide) bonds"/>
    <property type="evidence" value="ECO:0007669"/>
    <property type="project" value="InterPro"/>
</dbReference>
<dbReference type="Pfam" id="PF01522">
    <property type="entry name" value="Polysacc_deac_1"/>
    <property type="match status" value="1"/>
</dbReference>
<dbReference type="PANTHER" id="PTHR34216:SF3">
    <property type="entry name" value="POLY-BETA-1,6-N-ACETYL-D-GLUCOSAMINE N-DEACETYLASE"/>
    <property type="match status" value="1"/>
</dbReference>
<dbReference type="InterPro" id="IPR011330">
    <property type="entry name" value="Glyco_hydro/deAcase_b/a-brl"/>
</dbReference>
<keyword evidence="5" id="KW-1185">Reference proteome</keyword>
<comment type="subcellular location">
    <subcellularLocation>
        <location evidence="1">Secreted</location>
    </subcellularLocation>
</comment>
<dbReference type="GO" id="GO:0005975">
    <property type="term" value="P:carbohydrate metabolic process"/>
    <property type="evidence" value="ECO:0007669"/>
    <property type="project" value="InterPro"/>
</dbReference>
<reference evidence="4 5" key="1">
    <citation type="submission" date="2020-05" db="EMBL/GenBank/DDBJ databases">
        <title>Draft genome of Flavobacterium sp. IMCC34852.</title>
        <authorList>
            <person name="Song J."/>
            <person name="Cho J.-C."/>
        </authorList>
    </citation>
    <scope>NUCLEOTIDE SEQUENCE [LARGE SCALE GENOMIC DNA]</scope>
    <source>
        <strain evidence="4 5">IMCC34852</strain>
    </source>
</reference>
<dbReference type="InterPro" id="IPR002509">
    <property type="entry name" value="NODB_dom"/>
</dbReference>
<name>A0A7Y3R9R4_9FLAO</name>
<organism evidence="4 5">
    <name type="scientific">Flavobacterium rivulicola</name>
    <dbReference type="NCBI Taxonomy" id="2732161"/>
    <lineage>
        <taxon>Bacteria</taxon>
        <taxon>Pseudomonadati</taxon>
        <taxon>Bacteroidota</taxon>
        <taxon>Flavobacteriia</taxon>
        <taxon>Flavobacteriales</taxon>
        <taxon>Flavobacteriaceae</taxon>
        <taxon>Flavobacterium</taxon>
    </lineage>
</organism>
<comment type="caution">
    <text evidence="4">The sequence shown here is derived from an EMBL/GenBank/DDBJ whole genome shotgun (WGS) entry which is preliminary data.</text>
</comment>
<evidence type="ECO:0000256" key="1">
    <source>
        <dbReference type="ARBA" id="ARBA00004613"/>
    </source>
</evidence>
<dbReference type="SUPFAM" id="SSF88713">
    <property type="entry name" value="Glycoside hydrolase/deacetylase"/>
    <property type="match status" value="1"/>
</dbReference>
<dbReference type="GO" id="GO:0005576">
    <property type="term" value="C:extracellular region"/>
    <property type="evidence" value="ECO:0007669"/>
    <property type="project" value="UniProtKB-SubCell"/>
</dbReference>
<dbReference type="RefSeq" id="WP_171222722.1">
    <property type="nucleotide sequence ID" value="NZ_CP121446.1"/>
</dbReference>
<dbReference type="Proteomes" id="UP000536509">
    <property type="component" value="Unassembled WGS sequence"/>
</dbReference>
<proteinExistence type="predicted"/>
<dbReference type="Gene3D" id="3.20.20.370">
    <property type="entry name" value="Glycoside hydrolase/deacetylase"/>
    <property type="match status" value="1"/>
</dbReference>
<dbReference type="EMBL" id="JABEVX010000006">
    <property type="protein sequence ID" value="NNT72554.1"/>
    <property type="molecule type" value="Genomic_DNA"/>
</dbReference>
<dbReference type="PANTHER" id="PTHR34216">
    <property type="match status" value="1"/>
</dbReference>
<dbReference type="AlphaFoldDB" id="A0A7Y3R9R4"/>
<evidence type="ECO:0000313" key="4">
    <source>
        <dbReference type="EMBL" id="NNT72554.1"/>
    </source>
</evidence>
<evidence type="ECO:0000313" key="5">
    <source>
        <dbReference type="Proteomes" id="UP000536509"/>
    </source>
</evidence>
<dbReference type="PROSITE" id="PS51677">
    <property type="entry name" value="NODB"/>
    <property type="match status" value="1"/>
</dbReference>
<sequence>MKLAIPHTIVTYHEFGNVSNFEKQLQLLSRQKKVLLTTDDGDLSFYTTAYPLILKYKIQTILFIIPSLIGTNDPFWWNEVYYYLGKTAGSQKIKTLKSIPNSERVAYLESLRTSGDKPLLRQTQLTVAQLQEMQNNGIIIANHSFTHPMFDQCSEDEIREELRRTKVFFEQNQLDGYSLFAYPNGNYNELTEKVLQEEGITQAFLFDHKINKGKINPLRISRLSVNHDTPIWKFKLILSGWHSKIVPLTKTLHHLLRK</sequence>
<feature type="domain" description="NodB homology" evidence="3">
    <location>
        <begin position="32"/>
        <end position="258"/>
    </location>
</feature>